<name>C9LMN8_9FIRM</name>
<dbReference type="Gene3D" id="3.90.470.20">
    <property type="entry name" value="4'-phosphopantetheinyl transferase domain"/>
    <property type="match status" value="1"/>
</dbReference>
<sequence length="134" mass="14917">MERAKEKEQPMYVGVDMVKAARWERICEKFPSRLEKMFTEEERAHCESKGKNKAYSYAALWAAREAAGKALGIGILGSGFGDAYLSWTKWGAPVLHLQGNFEKRAEKLGITDMSVSISHEDGMSIAVVVMEAKS</sequence>
<accession>C9LMN8</accession>
<gene>
    <name evidence="8 10" type="primary">acpS</name>
    <name evidence="10" type="ORF">GCWU000321_00792</name>
</gene>
<dbReference type="eggNOG" id="COG0736">
    <property type="taxonomic scope" value="Bacteria"/>
</dbReference>
<keyword evidence="7 8" id="KW-0275">Fatty acid biosynthesis</keyword>
<dbReference type="GO" id="GO:0005737">
    <property type="term" value="C:cytoplasm"/>
    <property type="evidence" value="ECO:0007669"/>
    <property type="project" value="UniProtKB-SubCell"/>
</dbReference>
<organism evidence="10 11">
    <name type="scientific">Dialister invisus DSM 15470</name>
    <dbReference type="NCBI Taxonomy" id="592028"/>
    <lineage>
        <taxon>Bacteria</taxon>
        <taxon>Bacillati</taxon>
        <taxon>Bacillota</taxon>
        <taxon>Negativicutes</taxon>
        <taxon>Veillonellales</taxon>
        <taxon>Veillonellaceae</taxon>
        <taxon>Dialister</taxon>
    </lineage>
</organism>
<dbReference type="InterPro" id="IPR037143">
    <property type="entry name" value="4-PPantetheinyl_Trfase_dom_sf"/>
</dbReference>
<dbReference type="GO" id="GO:0008897">
    <property type="term" value="F:holo-[acyl-carrier-protein] synthase activity"/>
    <property type="evidence" value="ECO:0007669"/>
    <property type="project" value="UniProtKB-UniRule"/>
</dbReference>
<dbReference type="NCBIfam" id="TIGR00556">
    <property type="entry name" value="pantethn_trn"/>
    <property type="match status" value="1"/>
</dbReference>
<dbReference type="GO" id="GO:0000287">
    <property type="term" value="F:magnesium ion binding"/>
    <property type="evidence" value="ECO:0007669"/>
    <property type="project" value="UniProtKB-UniRule"/>
</dbReference>
<proteinExistence type="inferred from homology"/>
<evidence type="ECO:0000256" key="8">
    <source>
        <dbReference type="HAMAP-Rule" id="MF_00101"/>
    </source>
</evidence>
<dbReference type="EC" id="2.7.8.7" evidence="8"/>
<comment type="catalytic activity">
    <reaction evidence="8">
        <text>apo-[ACP] + CoA = holo-[ACP] + adenosine 3',5'-bisphosphate + H(+)</text>
        <dbReference type="Rhea" id="RHEA:12068"/>
        <dbReference type="Rhea" id="RHEA-COMP:9685"/>
        <dbReference type="Rhea" id="RHEA-COMP:9690"/>
        <dbReference type="ChEBI" id="CHEBI:15378"/>
        <dbReference type="ChEBI" id="CHEBI:29999"/>
        <dbReference type="ChEBI" id="CHEBI:57287"/>
        <dbReference type="ChEBI" id="CHEBI:58343"/>
        <dbReference type="ChEBI" id="CHEBI:64479"/>
        <dbReference type="EC" id="2.7.8.7"/>
    </reaction>
</comment>
<feature type="binding site" evidence="8">
    <location>
        <position position="65"/>
    </location>
    <ligand>
        <name>Mg(2+)</name>
        <dbReference type="ChEBI" id="CHEBI:18420"/>
    </ligand>
</feature>
<keyword evidence="3 8" id="KW-0479">Metal-binding</keyword>
<evidence type="ECO:0000256" key="4">
    <source>
        <dbReference type="ARBA" id="ARBA00022832"/>
    </source>
</evidence>
<dbReference type="InterPro" id="IPR004568">
    <property type="entry name" value="Ppantetheine-prot_Trfase_dom"/>
</dbReference>
<keyword evidence="4 8" id="KW-0276">Fatty acid metabolism</keyword>
<keyword evidence="6 8" id="KW-0443">Lipid metabolism</keyword>
<evidence type="ECO:0000256" key="3">
    <source>
        <dbReference type="ARBA" id="ARBA00022723"/>
    </source>
</evidence>
<feature type="domain" description="4'-phosphopantetheinyl transferase" evidence="9">
    <location>
        <begin position="13"/>
        <end position="109"/>
    </location>
</feature>
<dbReference type="HOGENOM" id="CLU_089696_0_2_9"/>
<dbReference type="NCBIfam" id="TIGR00516">
    <property type="entry name" value="acpS"/>
    <property type="match status" value="1"/>
</dbReference>
<feature type="binding site" evidence="8">
    <location>
        <position position="16"/>
    </location>
    <ligand>
        <name>Mg(2+)</name>
        <dbReference type="ChEBI" id="CHEBI:18420"/>
    </ligand>
</feature>
<keyword evidence="5 8" id="KW-0460">Magnesium</keyword>
<comment type="subcellular location">
    <subcellularLocation>
        <location evidence="8">Cytoplasm</location>
    </subcellularLocation>
</comment>
<evidence type="ECO:0000256" key="7">
    <source>
        <dbReference type="ARBA" id="ARBA00023160"/>
    </source>
</evidence>
<dbReference type="HAMAP" id="MF_00101">
    <property type="entry name" value="AcpS"/>
    <property type="match status" value="1"/>
</dbReference>
<evidence type="ECO:0000256" key="5">
    <source>
        <dbReference type="ARBA" id="ARBA00022842"/>
    </source>
</evidence>
<comment type="similarity">
    <text evidence="8">Belongs to the P-Pant transferase superfamily. AcpS family.</text>
</comment>
<evidence type="ECO:0000313" key="11">
    <source>
        <dbReference type="Proteomes" id="UP000004736"/>
    </source>
</evidence>
<evidence type="ECO:0000259" key="9">
    <source>
        <dbReference type="Pfam" id="PF01648"/>
    </source>
</evidence>
<dbReference type="InterPro" id="IPR002582">
    <property type="entry name" value="ACPS"/>
</dbReference>
<dbReference type="InterPro" id="IPR008278">
    <property type="entry name" value="4-PPantetheinyl_Trfase_dom"/>
</dbReference>
<reference evidence="10" key="1">
    <citation type="submission" date="2009-09" db="EMBL/GenBank/DDBJ databases">
        <authorList>
            <person name="Weinstock G."/>
            <person name="Sodergren E."/>
            <person name="Clifton S."/>
            <person name="Fulton L."/>
            <person name="Fulton B."/>
            <person name="Courtney L."/>
            <person name="Fronick C."/>
            <person name="Harrison M."/>
            <person name="Strong C."/>
            <person name="Farmer C."/>
            <person name="Delahaunty K."/>
            <person name="Markovic C."/>
            <person name="Hall O."/>
            <person name="Minx P."/>
            <person name="Tomlinson C."/>
            <person name="Mitreva M."/>
            <person name="Nelson J."/>
            <person name="Hou S."/>
            <person name="Wollam A."/>
            <person name="Pepin K.H."/>
            <person name="Johnson M."/>
            <person name="Bhonagiri V."/>
            <person name="Nash W.E."/>
            <person name="Warren W."/>
            <person name="Chinwalla A."/>
            <person name="Mardis E.R."/>
            <person name="Wilson R.K."/>
        </authorList>
    </citation>
    <scope>NUCLEOTIDE SEQUENCE [LARGE SCALE GENOMIC DNA]</scope>
    <source>
        <strain evidence="10">DSM 15470</strain>
    </source>
</reference>
<evidence type="ECO:0000313" key="10">
    <source>
        <dbReference type="EMBL" id="EEW96824.1"/>
    </source>
</evidence>
<dbReference type="EMBL" id="ACIM02000001">
    <property type="protein sequence ID" value="EEW96824.1"/>
    <property type="molecule type" value="Genomic_DNA"/>
</dbReference>
<evidence type="ECO:0000256" key="6">
    <source>
        <dbReference type="ARBA" id="ARBA00023098"/>
    </source>
</evidence>
<evidence type="ECO:0000256" key="2">
    <source>
        <dbReference type="ARBA" id="ARBA00022679"/>
    </source>
</evidence>
<keyword evidence="2 8" id="KW-0808">Transferase</keyword>
<dbReference type="GO" id="GO:0006633">
    <property type="term" value="P:fatty acid biosynthetic process"/>
    <property type="evidence" value="ECO:0007669"/>
    <property type="project" value="UniProtKB-UniRule"/>
</dbReference>
<protein>
    <recommendedName>
        <fullName evidence="8">Holo-[acyl-carrier-protein] synthase</fullName>
        <shortName evidence="8">Holo-ACP synthase</shortName>
        <ecNumber evidence="8">2.7.8.7</ecNumber>
    </recommendedName>
    <alternativeName>
        <fullName evidence="8">4'-phosphopantetheinyl transferase AcpS</fullName>
    </alternativeName>
</protein>
<keyword evidence="11" id="KW-1185">Reference proteome</keyword>
<dbReference type="AlphaFoldDB" id="C9LMN8"/>
<dbReference type="Proteomes" id="UP000004736">
    <property type="component" value="Unassembled WGS sequence"/>
</dbReference>
<comment type="function">
    <text evidence="8">Transfers the 4'-phosphopantetheine moiety from coenzyme A to a Ser of acyl-carrier-protein.</text>
</comment>
<dbReference type="Pfam" id="PF01648">
    <property type="entry name" value="ACPS"/>
    <property type="match status" value="1"/>
</dbReference>
<keyword evidence="1 8" id="KW-0444">Lipid biosynthesis</keyword>
<comment type="caution">
    <text evidence="10">The sequence shown here is derived from an EMBL/GenBank/DDBJ whole genome shotgun (WGS) entry which is preliminary data.</text>
</comment>
<dbReference type="SUPFAM" id="SSF56214">
    <property type="entry name" value="4'-phosphopantetheinyl transferase"/>
    <property type="match status" value="1"/>
</dbReference>
<evidence type="ECO:0000256" key="1">
    <source>
        <dbReference type="ARBA" id="ARBA00022516"/>
    </source>
</evidence>
<keyword evidence="8" id="KW-0963">Cytoplasm</keyword>
<dbReference type="STRING" id="592028.GCWU000321_00792"/>
<comment type="cofactor">
    <cofactor evidence="8">
        <name>Mg(2+)</name>
        <dbReference type="ChEBI" id="CHEBI:18420"/>
    </cofactor>
</comment>